<protein>
    <submittedName>
        <fullName evidence="2">Arginine deiminase</fullName>
    </submittedName>
</protein>
<feature type="region of interest" description="Disordered" evidence="1">
    <location>
        <begin position="1"/>
        <end position="24"/>
    </location>
</feature>
<evidence type="ECO:0000313" key="2">
    <source>
        <dbReference type="EMBL" id="JAT60606.1"/>
    </source>
</evidence>
<gene>
    <name evidence="2" type="primary">arcA_5</name>
    <name evidence="2" type="ORF">g.80892</name>
</gene>
<feature type="non-terminal residue" evidence="2">
    <location>
        <position position="1"/>
    </location>
</feature>
<proteinExistence type="predicted"/>
<evidence type="ECO:0000256" key="1">
    <source>
        <dbReference type="SAM" id="MobiDB-lite"/>
    </source>
</evidence>
<dbReference type="EMBL" id="GDJX01007330">
    <property type="protein sequence ID" value="JAT60606.1"/>
    <property type="molecule type" value="Transcribed_RNA"/>
</dbReference>
<reference evidence="2" key="1">
    <citation type="submission" date="2015-07" db="EMBL/GenBank/DDBJ databases">
        <title>Transcriptome Assembly of Anthurium amnicola.</title>
        <authorList>
            <person name="Suzuki J."/>
        </authorList>
    </citation>
    <scope>NUCLEOTIDE SEQUENCE</scope>
</reference>
<dbReference type="AlphaFoldDB" id="A0A1D1Z186"/>
<sequence>LRGRERVEGDPPTPHAKAALDGEDDDTCAVVIKPRPSVGLYKRQERSSSSTIALGSRSGFSRSPTQRLLLQKGKNVLLWWKLWLRRQLQVRQRLWGMQDVP</sequence>
<organism evidence="2">
    <name type="scientific">Anthurium amnicola</name>
    <dbReference type="NCBI Taxonomy" id="1678845"/>
    <lineage>
        <taxon>Eukaryota</taxon>
        <taxon>Viridiplantae</taxon>
        <taxon>Streptophyta</taxon>
        <taxon>Embryophyta</taxon>
        <taxon>Tracheophyta</taxon>
        <taxon>Spermatophyta</taxon>
        <taxon>Magnoliopsida</taxon>
        <taxon>Liliopsida</taxon>
        <taxon>Araceae</taxon>
        <taxon>Pothoideae</taxon>
        <taxon>Potheae</taxon>
        <taxon>Anthurium</taxon>
    </lineage>
</organism>
<accession>A0A1D1Z186</accession>
<name>A0A1D1Z186_9ARAE</name>